<reference evidence="4 5" key="1">
    <citation type="submission" date="2019-07" db="EMBL/GenBank/DDBJ databases">
        <title>Draft genome assembly of a fouling barnacle, Amphibalanus amphitrite (Darwin, 1854): The first reference genome for Thecostraca.</title>
        <authorList>
            <person name="Kim W."/>
        </authorList>
    </citation>
    <scope>NUCLEOTIDE SEQUENCE [LARGE SCALE GENOMIC DNA]</scope>
    <source>
        <strain evidence="4">SNU_AA5</strain>
        <tissue evidence="4">Soma without cirri and trophi</tissue>
    </source>
</reference>
<dbReference type="Gene3D" id="2.60.40.10">
    <property type="entry name" value="Immunoglobulins"/>
    <property type="match status" value="1"/>
</dbReference>
<evidence type="ECO:0000256" key="2">
    <source>
        <dbReference type="SAM" id="MobiDB-lite"/>
    </source>
</evidence>
<gene>
    <name evidence="4" type="ORF">FJT64_026524</name>
</gene>
<evidence type="ECO:0000313" key="4">
    <source>
        <dbReference type="EMBL" id="KAF0301097.1"/>
    </source>
</evidence>
<evidence type="ECO:0000259" key="3">
    <source>
        <dbReference type="PROSITE" id="PS50853"/>
    </source>
</evidence>
<name>A0A6A4VYW1_AMPAM</name>
<keyword evidence="5" id="KW-1185">Reference proteome</keyword>
<feature type="coiled-coil region" evidence="1">
    <location>
        <begin position="213"/>
        <end position="243"/>
    </location>
</feature>
<sequence length="449" mass="48512">MALPAEYPVHVQEDGSTGNQLVLTGLAPFTTYTALVAAFTAAGCGPDSAPVSCLTHIDVPARRPTRACGWPAARAGGARARCEGPFPADLDVAELCSLLPAIVYQLLVSAHSAAGTTESTARLATHAADGATISPLLPPEKSVNVDSLVSGGSDAGAQNQEGDPSEGLPVTSHQGRVRVMGSVRRPVLAPGIESDPTELTLARSAELARQRRQDRLLAEVAELRARNAELRAARADLQRQLDESRPDQRRMHASFATLGRQAVGRHLGLWAAAGRAGSVAVRLRPDDSRPAHTLQLEHDRRQDAPLKATVRDLPPGVQLDRHLQRHGTVRQLPALVHAVATEVDAFASRRRQVEELRAQLPARSSNLWHDPAVCDVMLQLKLNASGGERHAPRIPVELNIQYAPGASLPHQCRLTETHQLEEADREELLQLTTIFLRLPLREAFKEAFQ</sequence>
<dbReference type="CDD" id="cd14686">
    <property type="entry name" value="bZIP"/>
    <property type="match status" value="1"/>
</dbReference>
<dbReference type="PROSITE" id="PS50853">
    <property type="entry name" value="FN3"/>
    <property type="match status" value="1"/>
</dbReference>
<dbReference type="InterPro" id="IPR003961">
    <property type="entry name" value="FN3_dom"/>
</dbReference>
<comment type="caution">
    <text evidence="4">The sequence shown here is derived from an EMBL/GenBank/DDBJ whole genome shotgun (WGS) entry which is preliminary data.</text>
</comment>
<accession>A0A6A4VYW1</accession>
<dbReference type="CDD" id="cd00063">
    <property type="entry name" value="FN3"/>
    <property type="match status" value="1"/>
</dbReference>
<feature type="domain" description="Fibronectin type-III" evidence="3">
    <location>
        <begin position="1"/>
        <end position="58"/>
    </location>
</feature>
<dbReference type="Proteomes" id="UP000440578">
    <property type="component" value="Unassembled WGS sequence"/>
</dbReference>
<protein>
    <recommendedName>
        <fullName evidence="3">Fibronectin type-III domain-containing protein</fullName>
    </recommendedName>
</protein>
<keyword evidence="1" id="KW-0175">Coiled coil</keyword>
<dbReference type="InterPro" id="IPR036116">
    <property type="entry name" value="FN3_sf"/>
</dbReference>
<dbReference type="EMBL" id="VIIS01001199">
    <property type="protein sequence ID" value="KAF0301097.1"/>
    <property type="molecule type" value="Genomic_DNA"/>
</dbReference>
<dbReference type="SUPFAM" id="SSF49265">
    <property type="entry name" value="Fibronectin type III"/>
    <property type="match status" value="1"/>
</dbReference>
<evidence type="ECO:0000256" key="1">
    <source>
        <dbReference type="SAM" id="Coils"/>
    </source>
</evidence>
<dbReference type="OrthoDB" id="6159398at2759"/>
<dbReference type="InterPro" id="IPR013783">
    <property type="entry name" value="Ig-like_fold"/>
</dbReference>
<feature type="region of interest" description="Disordered" evidence="2">
    <location>
        <begin position="132"/>
        <end position="173"/>
    </location>
</feature>
<dbReference type="AlphaFoldDB" id="A0A6A4VYW1"/>
<proteinExistence type="predicted"/>
<organism evidence="4 5">
    <name type="scientific">Amphibalanus amphitrite</name>
    <name type="common">Striped barnacle</name>
    <name type="synonym">Balanus amphitrite</name>
    <dbReference type="NCBI Taxonomy" id="1232801"/>
    <lineage>
        <taxon>Eukaryota</taxon>
        <taxon>Metazoa</taxon>
        <taxon>Ecdysozoa</taxon>
        <taxon>Arthropoda</taxon>
        <taxon>Crustacea</taxon>
        <taxon>Multicrustacea</taxon>
        <taxon>Cirripedia</taxon>
        <taxon>Thoracica</taxon>
        <taxon>Thoracicalcarea</taxon>
        <taxon>Balanomorpha</taxon>
        <taxon>Balanoidea</taxon>
        <taxon>Balanidae</taxon>
        <taxon>Amphibalaninae</taxon>
        <taxon>Amphibalanus</taxon>
    </lineage>
</organism>
<evidence type="ECO:0000313" key="5">
    <source>
        <dbReference type="Proteomes" id="UP000440578"/>
    </source>
</evidence>